<dbReference type="EMBL" id="JBEWZI010000003">
    <property type="protein sequence ID" value="MET7013215.1"/>
    <property type="molecule type" value="Genomic_DNA"/>
</dbReference>
<dbReference type="RefSeq" id="WP_354599679.1">
    <property type="nucleotide sequence ID" value="NZ_JBEWZI010000003.1"/>
</dbReference>
<organism evidence="3 4">
    <name type="scientific">Uliginosibacterium flavum</name>
    <dbReference type="NCBI Taxonomy" id="1396831"/>
    <lineage>
        <taxon>Bacteria</taxon>
        <taxon>Pseudomonadati</taxon>
        <taxon>Pseudomonadota</taxon>
        <taxon>Betaproteobacteria</taxon>
        <taxon>Rhodocyclales</taxon>
        <taxon>Zoogloeaceae</taxon>
        <taxon>Uliginosibacterium</taxon>
    </lineage>
</organism>
<accession>A0ABV2TI29</accession>
<protein>
    <submittedName>
        <fullName evidence="3">Helix-turn-helix transcriptional regulator</fullName>
    </submittedName>
</protein>
<evidence type="ECO:0000259" key="2">
    <source>
        <dbReference type="PROSITE" id="PS50943"/>
    </source>
</evidence>
<evidence type="ECO:0000256" key="1">
    <source>
        <dbReference type="SAM" id="MobiDB-lite"/>
    </source>
</evidence>
<gene>
    <name evidence="3" type="ORF">ABXR19_03375</name>
</gene>
<dbReference type="Proteomes" id="UP001549691">
    <property type="component" value="Unassembled WGS sequence"/>
</dbReference>
<evidence type="ECO:0000313" key="3">
    <source>
        <dbReference type="EMBL" id="MET7013215.1"/>
    </source>
</evidence>
<feature type="domain" description="HTH cro/C1-type" evidence="2">
    <location>
        <begin position="49"/>
        <end position="79"/>
    </location>
</feature>
<feature type="region of interest" description="Disordered" evidence="1">
    <location>
        <begin position="464"/>
        <end position="485"/>
    </location>
</feature>
<dbReference type="InterPro" id="IPR001387">
    <property type="entry name" value="Cro/C1-type_HTH"/>
</dbReference>
<name>A0ABV2TI29_9RHOO</name>
<keyword evidence="4" id="KW-1185">Reference proteome</keyword>
<comment type="caution">
    <text evidence="3">The sequence shown here is derived from an EMBL/GenBank/DDBJ whole genome shotgun (WGS) entry which is preliminary data.</text>
</comment>
<proteinExistence type="predicted"/>
<sequence length="485" mass="55012">MARPKFKIDQEVLQGLRRKSRKTQKEVGLYLRTYFHKLASDDSAASATSTYQKIERTGQTSQKMAQALATYFGVSVEELQGAPINTLERVKDRILSLLDEGSNEVLNQAFNDHAYWCNRIYMGPGPLSREQLLTSFSKQTAERIESAQWARDSAEMSRLKCLTNLSEAELFAPAYVQGNWWVVIHGIRYIKDVPKTPLVLTGTSALICFIQDVWNWAVSNQRANSNMAIQLSRDEFWHHIKIIDSRDDDRSWGFDFVRCEPNDNKGVRWLTTSPKDNESLGRELSKFAYSSVREVTDFENIRVPEDVCRLSFVVTKRKQGADFDADRVVFHGGFDEASQNSDLNENHHPGTPDALTGQLKSYLRSLLKSSSEGRWEVTGCSVDDRQTLILTQEFPGGGVLDYSHPLPSLFRISIAVFEDDRSLDPDHYLIALMEELPDGSSRHAPWPEADVIKLREEVSQWISEPNHKNEECDGIEQAQSIGGAK</sequence>
<dbReference type="CDD" id="cd00093">
    <property type="entry name" value="HTH_XRE"/>
    <property type="match status" value="1"/>
</dbReference>
<reference evidence="3 4" key="1">
    <citation type="submission" date="2024-07" db="EMBL/GenBank/DDBJ databases">
        <title>Uliginosibacterium flavum JJ3220;KACC:17644.</title>
        <authorList>
            <person name="Kim M.K."/>
        </authorList>
    </citation>
    <scope>NUCLEOTIDE SEQUENCE [LARGE SCALE GENOMIC DNA]</scope>
    <source>
        <strain evidence="3 4">KACC:17644</strain>
    </source>
</reference>
<dbReference type="PROSITE" id="PS50943">
    <property type="entry name" value="HTH_CROC1"/>
    <property type="match status" value="1"/>
</dbReference>
<evidence type="ECO:0000313" key="4">
    <source>
        <dbReference type="Proteomes" id="UP001549691"/>
    </source>
</evidence>